<comment type="caution">
    <text evidence="2">The sequence shown here is derived from an EMBL/GenBank/DDBJ whole genome shotgun (WGS) entry which is preliminary data.</text>
</comment>
<feature type="compositionally biased region" description="Polar residues" evidence="1">
    <location>
        <begin position="257"/>
        <end position="269"/>
    </location>
</feature>
<dbReference type="EMBL" id="JAMQAW010000091">
    <property type="protein sequence ID" value="MCM2393867.1"/>
    <property type="molecule type" value="Genomic_DNA"/>
</dbReference>
<feature type="compositionally biased region" description="Polar residues" evidence="1">
    <location>
        <begin position="200"/>
        <end position="219"/>
    </location>
</feature>
<accession>A0ABT0UZ77</accession>
<keyword evidence="3" id="KW-1185">Reference proteome</keyword>
<feature type="region of interest" description="Disordered" evidence="1">
    <location>
        <begin position="98"/>
        <end position="294"/>
    </location>
</feature>
<sequence length="616" mass="66183">MDDFTPLFQERGAGQGAPLAARSPQQLLGDFSVRVLRLLEQPSPSRAILLDALTACFGGLDQSPFDERIRRDPHSVHLLEAAQCLGYLIRAGRLAEDGPTTITPPESLPSAGGSSAPSVTVAVTGDVTEPGTTEPGGTEASAPSLTGGDGAAQPLPTEKSPSVEIEDQAGTDDDRPSSPGGAGSEAGAANGDEQDRSADSAAQPTGKALSTGTETSVQTARGEAEESKPSPPDGARLPTDPEVNEPAKRRREKESQDSTGQPQNASVNGPTEKRRTTTTRQTRTRPTVPDPLRDAVKEQYQALLDDAAARIWLDSPVRMLKIPLAEQPKVSQPVTAGDYWRLSYAALLRLPDEQRVHWHERLSGAAQAVLGLRSASERSTPPLHEDLGDPDVLIPALPGHCGPVLLSLRPASSRILPAGMPPEIMHAAGLKGGPAAWSGSQEAVECRQQWAVRAYQVLQLAKLDPLLMLRWMGRNAAVHTGMEDYFPQLLVERLKLLTASQKSPDPENRFRSEHRLDALIGSVLHATPASEESWWWRWRAAAWTELAKSAAKAGYTLSQHPENLQRDQLIKLTSEGDENNVTGRDGAPRPLQWVLYALARAQDGTGIGAVIIRLQQ</sequence>
<feature type="compositionally biased region" description="Low complexity" evidence="1">
    <location>
        <begin position="109"/>
        <end position="139"/>
    </location>
</feature>
<dbReference type="RefSeq" id="WP_250924158.1">
    <property type="nucleotide sequence ID" value="NZ_JAMQAW010000091.1"/>
</dbReference>
<dbReference type="Proteomes" id="UP001431429">
    <property type="component" value="Unassembled WGS sequence"/>
</dbReference>
<evidence type="ECO:0000313" key="2">
    <source>
        <dbReference type="EMBL" id="MCM2393867.1"/>
    </source>
</evidence>
<organism evidence="2 3">
    <name type="scientific">Streptomyces albipurpureus</name>
    <dbReference type="NCBI Taxonomy" id="2897419"/>
    <lineage>
        <taxon>Bacteria</taxon>
        <taxon>Bacillati</taxon>
        <taxon>Actinomycetota</taxon>
        <taxon>Actinomycetes</taxon>
        <taxon>Kitasatosporales</taxon>
        <taxon>Streptomycetaceae</taxon>
        <taxon>Streptomyces</taxon>
    </lineage>
</organism>
<protein>
    <submittedName>
        <fullName evidence="2">Uncharacterized protein</fullName>
    </submittedName>
</protein>
<proteinExistence type="predicted"/>
<feature type="compositionally biased region" description="Low complexity" evidence="1">
    <location>
        <begin position="278"/>
        <end position="287"/>
    </location>
</feature>
<reference evidence="2" key="1">
    <citation type="submission" date="2022-06" db="EMBL/GenBank/DDBJ databases">
        <title>Genome public.</title>
        <authorList>
            <person name="Sun Q."/>
        </authorList>
    </citation>
    <scope>NUCLEOTIDE SEQUENCE</scope>
    <source>
        <strain evidence="2">CWNU-1</strain>
    </source>
</reference>
<name>A0ABT0UZ77_9ACTN</name>
<evidence type="ECO:0000256" key="1">
    <source>
        <dbReference type="SAM" id="MobiDB-lite"/>
    </source>
</evidence>
<gene>
    <name evidence="2" type="ORF">NBG84_37315</name>
</gene>
<evidence type="ECO:0000313" key="3">
    <source>
        <dbReference type="Proteomes" id="UP001431429"/>
    </source>
</evidence>